<dbReference type="EMBL" id="JBHTBW010000031">
    <property type="protein sequence ID" value="MFC7441650.1"/>
    <property type="molecule type" value="Genomic_DNA"/>
</dbReference>
<proteinExistence type="predicted"/>
<evidence type="ECO:0000313" key="2">
    <source>
        <dbReference type="Proteomes" id="UP001596500"/>
    </source>
</evidence>
<dbReference type="Proteomes" id="UP001596500">
    <property type="component" value="Unassembled WGS sequence"/>
</dbReference>
<gene>
    <name evidence="1" type="ORF">ACFQNG_10940</name>
</gene>
<comment type="caution">
    <text evidence="1">The sequence shown here is derived from an EMBL/GenBank/DDBJ whole genome shotgun (WGS) entry which is preliminary data.</text>
</comment>
<dbReference type="Gene3D" id="2.170.120.40">
    <property type="entry name" value="YbbR-like domain"/>
    <property type="match status" value="2"/>
</dbReference>
<reference evidence="2" key="1">
    <citation type="journal article" date="2019" name="Int. J. Syst. Evol. Microbiol.">
        <title>The Global Catalogue of Microorganisms (GCM) 10K type strain sequencing project: providing services to taxonomists for standard genome sequencing and annotation.</title>
        <authorList>
            <consortium name="The Broad Institute Genomics Platform"/>
            <consortium name="The Broad Institute Genome Sequencing Center for Infectious Disease"/>
            <person name="Wu L."/>
            <person name="Ma J."/>
        </authorList>
    </citation>
    <scope>NUCLEOTIDE SEQUENCE [LARGE SCALE GENOMIC DNA]</scope>
    <source>
        <strain evidence="2">CGMCC 1.12942</strain>
    </source>
</reference>
<dbReference type="PANTHER" id="PTHR37804:SF1">
    <property type="entry name" value="CDAA REGULATORY PROTEIN CDAR"/>
    <property type="match status" value="1"/>
</dbReference>
<dbReference type="RefSeq" id="WP_379864972.1">
    <property type="nucleotide sequence ID" value="NZ_JBHTBW010000031.1"/>
</dbReference>
<sequence>MNKWLQNDLWLRVVSVALAIMLWGSVTDATLTAPTDGDRTQIRDISVAVKYDKNRFELVEQPQKVVLTLYGDNTVLERLPSTYRVFVDARKVGAGVHSLPVQAEGLPNGITKQIEPKEVEVHLEEKVQKEMMVQAEFVGDVPEGFRVSLPIINPSKVLVRGSESTLDKVTSVKVMINLNKQEQSFNKPLRVQAYGETGVLRHVEVNPETVQVQVPINIPNKEVPLRVEVGKGPPTGYAVEKITTNVDKVAVYGPEDYLEELQVYNGPKLDLSKVKRDQTILMPIPVQDGAIKVEPQQVEIYVKMVRAETKMLREIPIEITGLREGAEAEIISPSGGKLNITLSGAPEQLAKLNNTDIKALVDVSNLPVGTHEVPIQFILPSYVQVVGQPEPKAKCRIR</sequence>
<accession>A0ABW2RKZ5</accession>
<keyword evidence="2" id="KW-1185">Reference proteome</keyword>
<dbReference type="InterPro" id="IPR053154">
    <property type="entry name" value="c-di-AMP_regulator"/>
</dbReference>
<evidence type="ECO:0000313" key="1">
    <source>
        <dbReference type="EMBL" id="MFC7441650.1"/>
    </source>
</evidence>
<protein>
    <submittedName>
        <fullName evidence="1">YbbR-like domain-containing protein</fullName>
    </submittedName>
</protein>
<organism evidence="1 2">
    <name type="scientific">Laceyella putida</name>
    <dbReference type="NCBI Taxonomy" id="110101"/>
    <lineage>
        <taxon>Bacteria</taxon>
        <taxon>Bacillati</taxon>
        <taxon>Bacillota</taxon>
        <taxon>Bacilli</taxon>
        <taxon>Bacillales</taxon>
        <taxon>Thermoactinomycetaceae</taxon>
        <taxon>Laceyella</taxon>
    </lineage>
</organism>
<dbReference type="Gene3D" id="2.170.120.30">
    <property type="match status" value="2"/>
</dbReference>
<dbReference type="InterPro" id="IPR012505">
    <property type="entry name" value="YbbR"/>
</dbReference>
<name>A0ABW2RKZ5_9BACL</name>
<dbReference type="Pfam" id="PF07949">
    <property type="entry name" value="YbbR"/>
    <property type="match status" value="3"/>
</dbReference>
<dbReference type="PANTHER" id="PTHR37804">
    <property type="entry name" value="CDAA REGULATORY PROTEIN CDAR"/>
    <property type="match status" value="1"/>
</dbReference>